<accession>A0A176VD91</accession>
<reference evidence="1" key="1">
    <citation type="submission" date="2016-03" db="EMBL/GenBank/DDBJ databases">
        <title>Mechanisms controlling the formation of the plant cell surface in tip-growing cells are functionally conserved among land plants.</title>
        <authorList>
            <person name="Honkanen S."/>
            <person name="Jones V.A."/>
            <person name="Morieri G."/>
            <person name="Champion C."/>
            <person name="Hetherington A.J."/>
            <person name="Kelly S."/>
            <person name="Saint-Marcoux D."/>
            <person name="Proust H."/>
            <person name="Prescott H."/>
            <person name="Dolan L."/>
        </authorList>
    </citation>
    <scope>NUCLEOTIDE SEQUENCE [LARGE SCALE GENOMIC DNA]</scope>
    <source>
        <tissue evidence="1">Whole gametophyte</tissue>
    </source>
</reference>
<keyword evidence="2" id="KW-1185">Reference proteome</keyword>
<sequence>MELYPEKVQLAVYMSAVMPLQGDNFYQTLRNELQFPPFRAVDRTDVELDKSLYRPVAFGPTLDTIHLTPDRYGVVEKHFMKLLDDVVFFPEINNTTSIAAVKGRDYTYVLSTLIMQCNFHIRRS</sequence>
<evidence type="ECO:0000313" key="2">
    <source>
        <dbReference type="Proteomes" id="UP000077202"/>
    </source>
</evidence>
<comment type="caution">
    <text evidence="1">The sequence shown here is derived from an EMBL/GenBank/DDBJ whole genome shotgun (WGS) entry which is preliminary data.</text>
</comment>
<dbReference type="Proteomes" id="UP000077202">
    <property type="component" value="Unassembled WGS sequence"/>
</dbReference>
<dbReference type="EMBL" id="LVLJ01004053">
    <property type="protein sequence ID" value="OAE18503.1"/>
    <property type="molecule type" value="Genomic_DNA"/>
</dbReference>
<gene>
    <name evidence="1" type="ORF">AXG93_163s1360</name>
</gene>
<name>A0A176VD91_MARPO</name>
<organism evidence="1 2">
    <name type="scientific">Marchantia polymorpha subsp. ruderalis</name>
    <dbReference type="NCBI Taxonomy" id="1480154"/>
    <lineage>
        <taxon>Eukaryota</taxon>
        <taxon>Viridiplantae</taxon>
        <taxon>Streptophyta</taxon>
        <taxon>Embryophyta</taxon>
        <taxon>Marchantiophyta</taxon>
        <taxon>Marchantiopsida</taxon>
        <taxon>Marchantiidae</taxon>
        <taxon>Marchantiales</taxon>
        <taxon>Marchantiaceae</taxon>
        <taxon>Marchantia</taxon>
    </lineage>
</organism>
<dbReference type="AlphaFoldDB" id="A0A176VD91"/>
<evidence type="ECO:0000313" key="1">
    <source>
        <dbReference type="EMBL" id="OAE18503.1"/>
    </source>
</evidence>
<protein>
    <submittedName>
        <fullName evidence="1">Uncharacterized protein</fullName>
    </submittedName>
</protein>
<proteinExistence type="predicted"/>